<proteinExistence type="predicted"/>
<gene>
    <name evidence="2" type="ORF">E5Z02_03695</name>
</gene>
<feature type="compositionally biased region" description="Basic residues" evidence="1">
    <location>
        <begin position="71"/>
        <end position="89"/>
    </location>
</feature>
<evidence type="ECO:0000313" key="3">
    <source>
        <dbReference type="Proteomes" id="UP000306274"/>
    </source>
</evidence>
<comment type="caution">
    <text evidence="2">The sequence shown here is derived from an EMBL/GenBank/DDBJ whole genome shotgun (WGS) entry which is preliminary data.</text>
</comment>
<feature type="region of interest" description="Disordered" evidence="1">
    <location>
        <begin position="53"/>
        <end position="111"/>
    </location>
</feature>
<feature type="region of interest" description="Disordered" evidence="1">
    <location>
        <begin position="1"/>
        <end position="23"/>
    </location>
</feature>
<name>A0ABY2PKT4_9ACTN</name>
<keyword evidence="3" id="KW-1185">Reference proteome</keyword>
<sequence length="111" mass="12121">MVQGTQADYDAQSGKGSPGSPVWDEKAMREMFAYMGGINDDLAETGELVTGYGLQGPSCRCRQRAGAGPYRPHRRHRPGRPRPARRRAGPGHPGLPHRAAARHGRATEHPR</sequence>
<evidence type="ECO:0000313" key="2">
    <source>
        <dbReference type="EMBL" id="TGZ11612.1"/>
    </source>
</evidence>
<organism evidence="2 3">
    <name type="scientific">Streptomyces rhizosphaericola</name>
    <dbReference type="NCBI Taxonomy" id="2564098"/>
    <lineage>
        <taxon>Bacteria</taxon>
        <taxon>Bacillati</taxon>
        <taxon>Actinomycetota</taxon>
        <taxon>Actinomycetes</taxon>
        <taxon>Kitasatosporales</taxon>
        <taxon>Streptomycetaceae</taxon>
        <taxon>Streptomyces</taxon>
    </lineage>
</organism>
<dbReference type="EMBL" id="SRZK01000020">
    <property type="protein sequence ID" value="TGZ11612.1"/>
    <property type="molecule type" value="Genomic_DNA"/>
</dbReference>
<dbReference type="RefSeq" id="WP_136015500.1">
    <property type="nucleotide sequence ID" value="NZ_SRZK01000020.1"/>
</dbReference>
<protein>
    <submittedName>
        <fullName evidence="2">Uncharacterized protein</fullName>
    </submittedName>
</protein>
<dbReference type="Proteomes" id="UP000306274">
    <property type="component" value="Unassembled WGS sequence"/>
</dbReference>
<evidence type="ECO:0000256" key="1">
    <source>
        <dbReference type="SAM" id="MobiDB-lite"/>
    </source>
</evidence>
<accession>A0ABY2PKT4</accession>
<reference evidence="2 3" key="1">
    <citation type="submission" date="2019-04" db="EMBL/GenBank/DDBJ databases">
        <title>Streptomyces rhizosphaericola sp. nov., an actinobacterium isolated from the wheat rhizosphere.</title>
        <authorList>
            <person name="Vargas Hoyos H.A."/>
            <person name="Santos S.N."/>
            <person name="Genuario D.B."/>
            <person name="Melo I.S."/>
            <person name="Da Silva L.J."/>
            <person name="Da Silva F.S.P."/>
            <person name="Zucchi T.D."/>
        </authorList>
    </citation>
    <scope>NUCLEOTIDE SEQUENCE [LARGE SCALE GENOMIC DNA]</scope>
    <source>
        <strain evidence="2 3">1AS2c</strain>
    </source>
</reference>